<dbReference type="PROSITE" id="PS51371">
    <property type="entry name" value="CBS"/>
    <property type="match status" value="1"/>
</dbReference>
<gene>
    <name evidence="14" type="ORF">KP79_PYT06556</name>
</gene>
<keyword evidence="9 11" id="KW-0868">Chloride</keyword>
<dbReference type="InterPro" id="IPR000644">
    <property type="entry name" value="CBS_dom"/>
</dbReference>
<reference evidence="14 15" key="1">
    <citation type="journal article" date="2017" name="Nat. Ecol. Evol.">
        <title>Scallop genome provides insights into evolution of bilaterian karyotype and development.</title>
        <authorList>
            <person name="Wang S."/>
            <person name="Zhang J."/>
            <person name="Jiao W."/>
            <person name="Li J."/>
            <person name="Xun X."/>
            <person name="Sun Y."/>
            <person name="Guo X."/>
            <person name="Huan P."/>
            <person name="Dong B."/>
            <person name="Zhang L."/>
            <person name="Hu X."/>
            <person name="Sun X."/>
            <person name="Wang J."/>
            <person name="Zhao C."/>
            <person name="Wang Y."/>
            <person name="Wang D."/>
            <person name="Huang X."/>
            <person name="Wang R."/>
            <person name="Lv J."/>
            <person name="Li Y."/>
            <person name="Zhang Z."/>
            <person name="Liu B."/>
            <person name="Lu W."/>
            <person name="Hui Y."/>
            <person name="Liang J."/>
            <person name="Zhou Z."/>
            <person name="Hou R."/>
            <person name="Li X."/>
            <person name="Liu Y."/>
            <person name="Li H."/>
            <person name="Ning X."/>
            <person name="Lin Y."/>
            <person name="Zhao L."/>
            <person name="Xing Q."/>
            <person name="Dou J."/>
            <person name="Li Y."/>
            <person name="Mao J."/>
            <person name="Guo H."/>
            <person name="Dou H."/>
            <person name="Li T."/>
            <person name="Mu C."/>
            <person name="Jiang W."/>
            <person name="Fu Q."/>
            <person name="Fu X."/>
            <person name="Miao Y."/>
            <person name="Liu J."/>
            <person name="Yu Q."/>
            <person name="Li R."/>
            <person name="Liao H."/>
            <person name="Li X."/>
            <person name="Kong Y."/>
            <person name="Jiang Z."/>
            <person name="Chourrout D."/>
            <person name="Li R."/>
            <person name="Bao Z."/>
        </authorList>
    </citation>
    <scope>NUCLEOTIDE SEQUENCE [LARGE SCALE GENOMIC DNA]</scope>
    <source>
        <strain evidence="14 15">PY_sf001</strain>
    </source>
</reference>
<feature type="compositionally biased region" description="Polar residues" evidence="12">
    <location>
        <begin position="1"/>
        <end position="24"/>
    </location>
</feature>
<evidence type="ECO:0000256" key="3">
    <source>
        <dbReference type="ARBA" id="ARBA00022692"/>
    </source>
</evidence>
<dbReference type="AlphaFoldDB" id="A0A210R4K3"/>
<dbReference type="EMBL" id="NEDP02000408">
    <property type="protein sequence ID" value="OWF55980.1"/>
    <property type="molecule type" value="Genomic_DNA"/>
</dbReference>
<comment type="caution">
    <text evidence="11">Lacks conserved residue(s) required for the propagation of feature annotation.</text>
</comment>
<keyword evidence="3 11" id="KW-0812">Transmembrane</keyword>
<dbReference type="OrthoDB" id="428525at2759"/>
<feature type="transmembrane region" description="Helical" evidence="11">
    <location>
        <begin position="455"/>
        <end position="473"/>
    </location>
</feature>
<evidence type="ECO:0000256" key="8">
    <source>
        <dbReference type="ARBA" id="ARBA00023136"/>
    </source>
</evidence>
<keyword evidence="7 10" id="KW-0129">CBS domain</keyword>
<feature type="transmembrane region" description="Helical" evidence="11">
    <location>
        <begin position="340"/>
        <end position="358"/>
    </location>
</feature>
<dbReference type="CDD" id="cd04591">
    <property type="entry name" value="CBS_pair_voltage-gated_CLC_euk_bac"/>
    <property type="match status" value="1"/>
</dbReference>
<dbReference type="Gene3D" id="3.10.580.10">
    <property type="entry name" value="CBS-domain"/>
    <property type="match status" value="1"/>
</dbReference>
<keyword evidence="15" id="KW-1185">Reference proteome</keyword>
<evidence type="ECO:0000256" key="2">
    <source>
        <dbReference type="ARBA" id="ARBA00022448"/>
    </source>
</evidence>
<feature type="domain" description="CBS" evidence="13">
    <location>
        <begin position="712"/>
        <end position="770"/>
    </location>
</feature>
<evidence type="ECO:0000256" key="10">
    <source>
        <dbReference type="PROSITE-ProRule" id="PRU00703"/>
    </source>
</evidence>
<keyword evidence="4" id="KW-0677">Repeat</keyword>
<evidence type="ECO:0000313" key="14">
    <source>
        <dbReference type="EMBL" id="OWF55980.1"/>
    </source>
</evidence>
<dbReference type="CDD" id="cd03685">
    <property type="entry name" value="ClC_6_like"/>
    <property type="match status" value="1"/>
</dbReference>
<evidence type="ECO:0000256" key="12">
    <source>
        <dbReference type="SAM" id="MobiDB-lite"/>
    </source>
</evidence>
<feature type="transmembrane region" description="Helical" evidence="11">
    <location>
        <begin position="255"/>
        <end position="278"/>
    </location>
</feature>
<dbReference type="InterPro" id="IPR051280">
    <property type="entry name" value="Cl-channel/antiporter"/>
</dbReference>
<protein>
    <recommendedName>
        <fullName evidence="11">Chloride channel protein</fullName>
    </recommendedName>
</protein>
<evidence type="ECO:0000256" key="5">
    <source>
        <dbReference type="ARBA" id="ARBA00022989"/>
    </source>
</evidence>
<comment type="subcellular location">
    <subcellularLocation>
        <location evidence="1 11">Membrane</location>
        <topology evidence="1 11">Multi-pass membrane protein</topology>
    </subcellularLocation>
</comment>
<comment type="similarity">
    <text evidence="11">Belongs to the chloride channel (TC 2.A.49) family.</text>
</comment>
<keyword evidence="6 11" id="KW-0406">Ion transport</keyword>
<dbReference type="Gene3D" id="1.10.3080.10">
    <property type="entry name" value="Clc chloride channel"/>
    <property type="match status" value="1"/>
</dbReference>
<evidence type="ECO:0000256" key="6">
    <source>
        <dbReference type="ARBA" id="ARBA00023065"/>
    </source>
</evidence>
<comment type="caution">
    <text evidence="14">The sequence shown here is derived from an EMBL/GenBank/DDBJ whole genome shotgun (WGS) entry which is preliminary data.</text>
</comment>
<name>A0A210R4K3_MIZYE</name>
<feature type="transmembrane region" description="Helical" evidence="11">
    <location>
        <begin position="143"/>
        <end position="164"/>
    </location>
</feature>
<dbReference type="InterPro" id="IPR001807">
    <property type="entry name" value="ClC"/>
</dbReference>
<evidence type="ECO:0000256" key="1">
    <source>
        <dbReference type="ARBA" id="ARBA00004141"/>
    </source>
</evidence>
<dbReference type="InterPro" id="IPR046342">
    <property type="entry name" value="CBS_dom_sf"/>
</dbReference>
<dbReference type="InterPro" id="IPR014743">
    <property type="entry name" value="Cl-channel_core"/>
</dbReference>
<keyword evidence="8 11" id="KW-0472">Membrane</keyword>
<feature type="transmembrane region" description="Helical" evidence="11">
    <location>
        <begin position="379"/>
        <end position="399"/>
    </location>
</feature>
<evidence type="ECO:0000256" key="9">
    <source>
        <dbReference type="ARBA" id="ARBA00023214"/>
    </source>
</evidence>
<evidence type="ECO:0000256" key="11">
    <source>
        <dbReference type="RuleBase" id="RU361221"/>
    </source>
</evidence>
<organism evidence="14 15">
    <name type="scientific">Mizuhopecten yessoensis</name>
    <name type="common">Japanese scallop</name>
    <name type="synonym">Patinopecten yessoensis</name>
    <dbReference type="NCBI Taxonomy" id="6573"/>
    <lineage>
        <taxon>Eukaryota</taxon>
        <taxon>Metazoa</taxon>
        <taxon>Spiralia</taxon>
        <taxon>Lophotrochozoa</taxon>
        <taxon>Mollusca</taxon>
        <taxon>Bivalvia</taxon>
        <taxon>Autobranchia</taxon>
        <taxon>Pteriomorphia</taxon>
        <taxon>Pectinida</taxon>
        <taxon>Pectinoidea</taxon>
        <taxon>Pectinidae</taxon>
        <taxon>Mizuhopecten</taxon>
    </lineage>
</organism>
<accession>A0A210R4K3</accession>
<dbReference type="Pfam" id="PF00571">
    <property type="entry name" value="CBS"/>
    <property type="match status" value="2"/>
</dbReference>
<dbReference type="SMART" id="SM00116">
    <property type="entry name" value="CBS"/>
    <property type="match status" value="2"/>
</dbReference>
<keyword evidence="5 11" id="KW-1133">Transmembrane helix</keyword>
<dbReference type="SUPFAM" id="SSF54631">
    <property type="entry name" value="CBS-domain pair"/>
    <property type="match status" value="1"/>
</dbReference>
<evidence type="ECO:0000259" key="13">
    <source>
        <dbReference type="PROSITE" id="PS51371"/>
    </source>
</evidence>
<dbReference type="PRINTS" id="PR00762">
    <property type="entry name" value="CLCHANNEL"/>
</dbReference>
<dbReference type="Proteomes" id="UP000242188">
    <property type="component" value="Unassembled WGS sequence"/>
</dbReference>
<dbReference type="SUPFAM" id="SSF81340">
    <property type="entry name" value="Clc chloride channel"/>
    <property type="match status" value="1"/>
</dbReference>
<feature type="region of interest" description="Disordered" evidence="12">
    <location>
        <begin position="1"/>
        <end position="51"/>
    </location>
</feature>
<dbReference type="GO" id="GO:0005765">
    <property type="term" value="C:lysosomal membrane"/>
    <property type="evidence" value="ECO:0007669"/>
    <property type="project" value="TreeGrafter"/>
</dbReference>
<dbReference type="STRING" id="6573.A0A210R4K3"/>
<evidence type="ECO:0000256" key="7">
    <source>
        <dbReference type="ARBA" id="ARBA00023122"/>
    </source>
</evidence>
<keyword evidence="2 11" id="KW-0813">Transport</keyword>
<feature type="transmembrane region" description="Helical" evidence="11">
    <location>
        <begin position="89"/>
        <end position="114"/>
    </location>
</feature>
<dbReference type="PANTHER" id="PTHR11689:SF136">
    <property type="entry name" value="H(+)_CL(-) EXCHANGE TRANSPORTER 7"/>
    <property type="match status" value="1"/>
</dbReference>
<dbReference type="Pfam" id="PF00654">
    <property type="entry name" value="Voltage_CLC"/>
    <property type="match status" value="1"/>
</dbReference>
<feature type="transmembrane region" description="Helical" evidence="11">
    <location>
        <begin position="290"/>
        <end position="312"/>
    </location>
</feature>
<evidence type="ECO:0000256" key="4">
    <source>
        <dbReference type="ARBA" id="ARBA00022737"/>
    </source>
</evidence>
<proteinExistence type="inferred from homology"/>
<sequence>MATNDVAGTSRRTNRPNSVNSNYGSVHFRDDDGSSDLENQTEHSGNDKDISDEKILSGTFESLDYDQCENELFQQEERKSSKAYIKKEVVRWLVFGLIGILTGLIACVIDNMVILSTKLKFSYIKTVVDSCVDANLSCFHWPFLIWVGINAVLVLCGAFMTAVIEPIAAGSGIPQIKCFLNGVKVPHVVRIKTLVCKVLGVICAVAGGLVVGKEGPMIHSGAVVAAGISQGKSDTFHVDFKILQYFRSDKEKRDFVSGGAAAGVSAAFGAPVGGVLFSLEEGASFWNQALTWRIFFASMLSTFSLNIVQSYVKGTPWSLSSPGLFNFGKFDTTDYSGLEIPLFILMGVFGGLLGAAFNHINYKLTIFRKKYITSRGTQVLEAILVAVATATVSYLTLYFNNDCQPMRKDPDEDSVQFFCDDGQYSATAGLLFHTPEESIKELFHDIPGTFRPATLAVYCLCSFFLACWTYGLYVPSGLFIPSILIGASWGRLLAVLLKSAFPSATWVNYSKYALLGGAAQLGGIVRMTISLTVIITEATGNITLGLPVMIVLMVSKWIGDIFNEGIYDMHIHIQGVPLLGWEPSSMLTNISATEVMSHPVTVLRSYESVGRIVNILKNETHNGFPVVEDYDPFTEESPDSGTFGTFHGTILRSQLVTLLKLKVFEEHEDAQQIKKILSIKDFRDAYPRFTPIHRINISAQERNFHIDLKPYFNPGAYSVSHCASFPRIFRLFRALGLRHVVVVNRQQQVIGMVTRKDLARYRITQHLGKVNMEELPITN</sequence>
<dbReference type="GO" id="GO:0005254">
    <property type="term" value="F:chloride channel activity"/>
    <property type="evidence" value="ECO:0007669"/>
    <property type="project" value="UniProtKB-UniRule"/>
</dbReference>
<feature type="transmembrane region" description="Helical" evidence="11">
    <location>
        <begin position="194"/>
        <end position="212"/>
    </location>
</feature>
<evidence type="ECO:0000313" key="15">
    <source>
        <dbReference type="Proteomes" id="UP000242188"/>
    </source>
</evidence>
<feature type="compositionally biased region" description="Basic and acidic residues" evidence="12">
    <location>
        <begin position="40"/>
        <end position="51"/>
    </location>
</feature>
<dbReference type="PANTHER" id="PTHR11689">
    <property type="entry name" value="CHLORIDE CHANNEL PROTEIN CLC FAMILY MEMBER"/>
    <property type="match status" value="1"/>
</dbReference>